<evidence type="ECO:0000313" key="2">
    <source>
        <dbReference type="Proteomes" id="UP000663879"/>
    </source>
</evidence>
<dbReference type="OrthoDB" id="5752at2759"/>
<keyword evidence="2" id="KW-1185">Reference proteome</keyword>
<evidence type="ECO:0000313" key="1">
    <source>
        <dbReference type="EMBL" id="CAF0708697.1"/>
    </source>
</evidence>
<protein>
    <submittedName>
        <fullName evidence="1">Uncharacterized protein</fullName>
    </submittedName>
</protein>
<accession>A0A813M4Y1</accession>
<dbReference type="AlphaFoldDB" id="A0A813M4Y1"/>
<comment type="caution">
    <text evidence="1">The sequence shown here is derived from an EMBL/GenBank/DDBJ whole genome shotgun (WGS) entry which is preliminary data.</text>
</comment>
<name>A0A813M4Y1_9BILA</name>
<dbReference type="Proteomes" id="UP000663879">
    <property type="component" value="Unassembled WGS sequence"/>
</dbReference>
<gene>
    <name evidence="1" type="ORF">OXX778_LOCUS665</name>
</gene>
<sequence length="73" mass="8086">PSNSGLQAKKKKIFPMGEIVKHRNSPKSGSDAEVFVDVESIDDGRGTSINRDIDFLPFDESANHNDNAEDAYY</sequence>
<reference evidence="1" key="1">
    <citation type="submission" date="2021-02" db="EMBL/GenBank/DDBJ databases">
        <authorList>
            <person name="Nowell W R."/>
        </authorList>
    </citation>
    <scope>NUCLEOTIDE SEQUENCE</scope>
    <source>
        <strain evidence="1">Ploen Becks lab</strain>
    </source>
</reference>
<organism evidence="1 2">
    <name type="scientific">Brachionus calyciflorus</name>
    <dbReference type="NCBI Taxonomy" id="104777"/>
    <lineage>
        <taxon>Eukaryota</taxon>
        <taxon>Metazoa</taxon>
        <taxon>Spiralia</taxon>
        <taxon>Gnathifera</taxon>
        <taxon>Rotifera</taxon>
        <taxon>Eurotatoria</taxon>
        <taxon>Monogononta</taxon>
        <taxon>Pseudotrocha</taxon>
        <taxon>Ploima</taxon>
        <taxon>Brachionidae</taxon>
        <taxon>Brachionus</taxon>
    </lineage>
</organism>
<proteinExistence type="predicted"/>
<feature type="non-terminal residue" evidence="1">
    <location>
        <position position="1"/>
    </location>
</feature>
<dbReference type="EMBL" id="CAJNOC010000035">
    <property type="protein sequence ID" value="CAF0708697.1"/>
    <property type="molecule type" value="Genomic_DNA"/>
</dbReference>